<protein>
    <recommendedName>
        <fullName evidence="3">Bacterial mobilisation domain-containing protein</fullName>
    </recommendedName>
</protein>
<dbReference type="AlphaFoldDB" id="A0A7W3N489"/>
<keyword evidence="2" id="KW-1185">Reference proteome</keyword>
<evidence type="ECO:0000313" key="2">
    <source>
        <dbReference type="Proteomes" id="UP000539313"/>
    </source>
</evidence>
<organism evidence="1 2">
    <name type="scientific">Thermomonospora cellulosilytica</name>
    <dbReference type="NCBI Taxonomy" id="1411118"/>
    <lineage>
        <taxon>Bacteria</taxon>
        <taxon>Bacillati</taxon>
        <taxon>Actinomycetota</taxon>
        <taxon>Actinomycetes</taxon>
        <taxon>Streptosporangiales</taxon>
        <taxon>Thermomonosporaceae</taxon>
        <taxon>Thermomonospora</taxon>
    </lineage>
</organism>
<evidence type="ECO:0008006" key="3">
    <source>
        <dbReference type="Google" id="ProtNLM"/>
    </source>
</evidence>
<gene>
    <name evidence="1" type="ORF">HNR21_006146</name>
</gene>
<name>A0A7W3N489_9ACTN</name>
<sequence>MAAAAAREQLAVAAFAGQVLVAVAEHGETPAFTPLRELMGQVMRASAQVRRIGVNLNQAVAALNTLGQPTDALQQYARVVSAAVRNLDDLAEQIRERLP</sequence>
<evidence type="ECO:0000313" key="1">
    <source>
        <dbReference type="EMBL" id="MBA9007264.1"/>
    </source>
</evidence>
<dbReference type="EMBL" id="JACJII010000001">
    <property type="protein sequence ID" value="MBA9007264.1"/>
    <property type="molecule type" value="Genomic_DNA"/>
</dbReference>
<dbReference type="RefSeq" id="WP_182707889.1">
    <property type="nucleotide sequence ID" value="NZ_JACJII010000001.1"/>
</dbReference>
<proteinExistence type="predicted"/>
<reference evidence="1 2" key="1">
    <citation type="submission" date="2020-08" db="EMBL/GenBank/DDBJ databases">
        <title>Sequencing the genomes of 1000 actinobacteria strains.</title>
        <authorList>
            <person name="Klenk H.-P."/>
        </authorList>
    </citation>
    <scope>NUCLEOTIDE SEQUENCE [LARGE SCALE GENOMIC DNA]</scope>
    <source>
        <strain evidence="1 2">DSM 45823</strain>
    </source>
</reference>
<dbReference type="Proteomes" id="UP000539313">
    <property type="component" value="Unassembled WGS sequence"/>
</dbReference>
<accession>A0A7W3N489</accession>
<comment type="caution">
    <text evidence="1">The sequence shown here is derived from an EMBL/GenBank/DDBJ whole genome shotgun (WGS) entry which is preliminary data.</text>
</comment>